<dbReference type="AlphaFoldDB" id="A0A3P6D3U5"/>
<name>A0A3P6D3U5_BRAOL</name>
<sequence length="63" mass="7246">MWLSPSCFGKSWRSSCWFCTAFTCCCCSPRGCETAVSVCFLPKGHVCERRYVFIHAHPECCWL</sequence>
<evidence type="ECO:0000256" key="1">
    <source>
        <dbReference type="SAM" id="SignalP"/>
    </source>
</evidence>
<keyword evidence="1" id="KW-0732">Signal</keyword>
<feature type="chain" id="PRO_5017953957" description="Secreted protein" evidence="1">
    <location>
        <begin position="28"/>
        <end position="63"/>
    </location>
</feature>
<organism evidence="2">
    <name type="scientific">Brassica oleracea</name>
    <name type="common">Wild cabbage</name>
    <dbReference type="NCBI Taxonomy" id="3712"/>
    <lineage>
        <taxon>Eukaryota</taxon>
        <taxon>Viridiplantae</taxon>
        <taxon>Streptophyta</taxon>
        <taxon>Embryophyta</taxon>
        <taxon>Tracheophyta</taxon>
        <taxon>Spermatophyta</taxon>
        <taxon>Magnoliopsida</taxon>
        <taxon>eudicotyledons</taxon>
        <taxon>Gunneridae</taxon>
        <taxon>Pentapetalae</taxon>
        <taxon>rosids</taxon>
        <taxon>malvids</taxon>
        <taxon>Brassicales</taxon>
        <taxon>Brassicaceae</taxon>
        <taxon>Brassiceae</taxon>
        <taxon>Brassica</taxon>
    </lineage>
</organism>
<accession>A0A3P6D3U5</accession>
<reference evidence="2" key="1">
    <citation type="submission" date="2018-11" db="EMBL/GenBank/DDBJ databases">
        <authorList>
            <consortium name="Genoscope - CEA"/>
            <person name="William W."/>
        </authorList>
    </citation>
    <scope>NUCLEOTIDE SEQUENCE</scope>
</reference>
<gene>
    <name evidence="2" type="ORF">BOLC2T11111H</name>
</gene>
<feature type="signal peptide" evidence="1">
    <location>
        <begin position="1"/>
        <end position="27"/>
    </location>
</feature>
<proteinExistence type="predicted"/>
<dbReference type="EMBL" id="LR031874">
    <property type="protein sequence ID" value="VDD25787.1"/>
    <property type="molecule type" value="Genomic_DNA"/>
</dbReference>
<evidence type="ECO:0000313" key="2">
    <source>
        <dbReference type="EMBL" id="VDD25787.1"/>
    </source>
</evidence>
<protein>
    <recommendedName>
        <fullName evidence="3">Secreted protein</fullName>
    </recommendedName>
</protein>
<evidence type="ECO:0008006" key="3">
    <source>
        <dbReference type="Google" id="ProtNLM"/>
    </source>
</evidence>